<feature type="domain" description="Resolvase/invertase-type recombinase catalytic" evidence="5">
    <location>
        <begin position="3"/>
        <end position="143"/>
    </location>
</feature>
<reference evidence="6 7" key="1">
    <citation type="submission" date="2024-09" db="EMBL/GenBank/DDBJ databases">
        <authorList>
            <person name="Sun Q."/>
            <person name="Mori K."/>
        </authorList>
    </citation>
    <scope>NUCLEOTIDE SEQUENCE [LARGE SCALE GENOMIC DNA]</scope>
    <source>
        <strain evidence="6 7">CICC 11035S</strain>
    </source>
</reference>
<keyword evidence="2" id="KW-0238">DNA-binding</keyword>
<dbReference type="RefSeq" id="WP_267218988.1">
    <property type="nucleotide sequence ID" value="NZ_JAPCWC010000002.1"/>
</dbReference>
<dbReference type="PROSITE" id="PS51736">
    <property type="entry name" value="RECOMBINASES_3"/>
    <property type="match status" value="1"/>
</dbReference>
<dbReference type="CDD" id="cd03768">
    <property type="entry name" value="SR_ResInv"/>
    <property type="match status" value="1"/>
</dbReference>
<dbReference type="InterPro" id="IPR036162">
    <property type="entry name" value="Resolvase-like_N_sf"/>
</dbReference>
<dbReference type="PROSITE" id="PS00398">
    <property type="entry name" value="RECOMBINASES_2"/>
    <property type="match status" value="1"/>
</dbReference>
<dbReference type="InterPro" id="IPR050639">
    <property type="entry name" value="SSR_resolvase"/>
</dbReference>
<evidence type="ECO:0000313" key="6">
    <source>
        <dbReference type="EMBL" id="MFC0686282.1"/>
    </source>
</evidence>
<protein>
    <submittedName>
        <fullName evidence="6">Recombinase family protein</fullName>
    </submittedName>
</protein>
<dbReference type="SMART" id="SM00857">
    <property type="entry name" value="Resolvase"/>
    <property type="match status" value="1"/>
</dbReference>
<evidence type="ECO:0000259" key="5">
    <source>
        <dbReference type="PROSITE" id="PS51736"/>
    </source>
</evidence>
<dbReference type="InterPro" id="IPR006118">
    <property type="entry name" value="Recombinase_CS"/>
</dbReference>
<dbReference type="PANTHER" id="PTHR30461:SF2">
    <property type="entry name" value="SERINE RECOMBINASE PINE-RELATED"/>
    <property type="match status" value="1"/>
</dbReference>
<evidence type="ECO:0000256" key="1">
    <source>
        <dbReference type="ARBA" id="ARBA00022908"/>
    </source>
</evidence>
<evidence type="ECO:0000313" key="7">
    <source>
        <dbReference type="Proteomes" id="UP001589858"/>
    </source>
</evidence>
<dbReference type="Gene3D" id="3.40.50.1390">
    <property type="entry name" value="Resolvase, N-terminal catalytic domain"/>
    <property type="match status" value="1"/>
</dbReference>
<keyword evidence="1" id="KW-0229">DNA integration</keyword>
<evidence type="ECO:0000256" key="3">
    <source>
        <dbReference type="ARBA" id="ARBA00023172"/>
    </source>
</evidence>
<dbReference type="SUPFAM" id="SSF53041">
    <property type="entry name" value="Resolvase-like"/>
    <property type="match status" value="1"/>
</dbReference>
<evidence type="ECO:0000256" key="4">
    <source>
        <dbReference type="PROSITE-ProRule" id="PRU10137"/>
    </source>
</evidence>
<dbReference type="PROSITE" id="PS00397">
    <property type="entry name" value="RECOMBINASES_1"/>
    <property type="match status" value="1"/>
</dbReference>
<keyword evidence="3" id="KW-0233">DNA recombination</keyword>
<organism evidence="6 7">
    <name type="scientific">Novosphingobium clariflavum</name>
    <dbReference type="NCBI Taxonomy" id="2029884"/>
    <lineage>
        <taxon>Bacteria</taxon>
        <taxon>Pseudomonadati</taxon>
        <taxon>Pseudomonadota</taxon>
        <taxon>Alphaproteobacteria</taxon>
        <taxon>Sphingomonadales</taxon>
        <taxon>Sphingomonadaceae</taxon>
        <taxon>Novosphingobium</taxon>
    </lineage>
</organism>
<comment type="caution">
    <text evidence="6">The sequence shown here is derived from an EMBL/GenBank/DDBJ whole genome shotgun (WGS) entry which is preliminary data.</text>
</comment>
<sequence length="193" mass="20545">MSRTFAYCRVSTADQTTDNQVQEIAAAGFAVDTKRVIEETVSGSVAAMERKGFARLVDRLETGDVLIVSKLDRLGRNAMDVRSTVEALAKGGVRVHCLALGGVDLTSPAGKMTMGVIAAVAEFERDLLIERTQSGLSRAKAAGKALGRPQSLTDDQQRDIIAQRRAGASLGALAQRYGVSRAAIQRVEKRAAA</sequence>
<dbReference type="Proteomes" id="UP001589858">
    <property type="component" value="Unassembled WGS sequence"/>
</dbReference>
<feature type="active site" description="O-(5'-phospho-DNA)-serine intermediate" evidence="4">
    <location>
        <position position="11"/>
    </location>
</feature>
<keyword evidence="7" id="KW-1185">Reference proteome</keyword>
<dbReference type="EMBL" id="JBHLTM010000061">
    <property type="protein sequence ID" value="MFC0686282.1"/>
    <property type="molecule type" value="Genomic_DNA"/>
</dbReference>
<dbReference type="InterPro" id="IPR006119">
    <property type="entry name" value="Resolv_N"/>
</dbReference>
<evidence type="ECO:0000256" key="2">
    <source>
        <dbReference type="ARBA" id="ARBA00023125"/>
    </source>
</evidence>
<gene>
    <name evidence="6" type="ORF">ACFFF8_16970</name>
</gene>
<dbReference type="Pfam" id="PF00239">
    <property type="entry name" value="Resolvase"/>
    <property type="match status" value="1"/>
</dbReference>
<name>A0ABV6SAL8_9SPHN</name>
<dbReference type="Gene3D" id="1.10.10.60">
    <property type="entry name" value="Homeodomain-like"/>
    <property type="match status" value="1"/>
</dbReference>
<proteinExistence type="predicted"/>
<accession>A0ABV6SAL8</accession>
<dbReference type="PANTHER" id="PTHR30461">
    <property type="entry name" value="DNA-INVERTASE FROM LAMBDOID PROPHAGE"/>
    <property type="match status" value="1"/>
</dbReference>